<comment type="subunit">
    <text evidence="3">F-type ATPases have 2 components, CF(1) - the catalytic core - and CF(0) - the membrane proton channel.</text>
</comment>
<evidence type="ECO:0000313" key="14">
    <source>
        <dbReference type="EMBL" id="ASS30719.1"/>
    </source>
</evidence>
<accession>A0A3S6J3P7</accession>
<reference evidence="14" key="1">
    <citation type="journal article" date="2018" name="Mol. Phylogenet. Evol.">
        <title>ORDER within the chaos: Insights into phylogenetic relationships within the Anomura (Crustacea: Decapoda) from mitochondrial sequences and gene order rearrangements.</title>
        <authorList>
            <person name="Tan M.H."/>
            <person name="Gan H.M."/>
            <person name="Lee Y.P."/>
            <person name="Linton S."/>
            <person name="Grandjean F."/>
            <person name="Bartholomei-Santos M.L."/>
            <person name="Miller A.D."/>
            <person name="Austin C.M."/>
        </authorList>
    </citation>
    <scope>NUCLEOTIDE SEQUENCE</scope>
</reference>
<keyword evidence="7 12" id="KW-0375">Hydrogen ion transport</keyword>
<evidence type="ECO:0000256" key="2">
    <source>
        <dbReference type="ARBA" id="ARBA00008892"/>
    </source>
</evidence>
<feature type="transmembrane region" description="Helical" evidence="13">
    <location>
        <begin position="12"/>
        <end position="31"/>
    </location>
</feature>
<keyword evidence="9 12" id="KW-0406">Ion transport</keyword>
<dbReference type="GO" id="GO:0045259">
    <property type="term" value="C:proton-transporting ATP synthase complex"/>
    <property type="evidence" value="ECO:0007669"/>
    <property type="project" value="UniProtKB-KW"/>
</dbReference>
<evidence type="ECO:0000256" key="12">
    <source>
        <dbReference type="RuleBase" id="RU003661"/>
    </source>
</evidence>
<proteinExistence type="inferred from homology"/>
<protein>
    <recommendedName>
        <fullName evidence="12">ATP synthase complex subunit 8</fullName>
    </recommendedName>
</protein>
<organism evidence="14">
    <name type="scientific">Pylocheles mortensenii</name>
    <dbReference type="NCBI Taxonomy" id="941203"/>
    <lineage>
        <taxon>Eukaryota</taxon>
        <taxon>Metazoa</taxon>
        <taxon>Ecdysozoa</taxon>
        <taxon>Arthropoda</taxon>
        <taxon>Crustacea</taxon>
        <taxon>Multicrustacea</taxon>
        <taxon>Malacostraca</taxon>
        <taxon>Eumalacostraca</taxon>
        <taxon>Eucarida</taxon>
        <taxon>Decapoda</taxon>
        <taxon>Pleocyemata</taxon>
        <taxon>Anomura</taxon>
        <taxon>Paguroidea</taxon>
        <taxon>Pylochelidae</taxon>
        <taxon>Pylocheles</taxon>
    </lineage>
</organism>
<keyword evidence="4 12" id="KW-0813">Transport</keyword>
<evidence type="ECO:0000256" key="11">
    <source>
        <dbReference type="ARBA" id="ARBA00023136"/>
    </source>
</evidence>
<evidence type="ECO:0000256" key="13">
    <source>
        <dbReference type="SAM" id="Phobius"/>
    </source>
</evidence>
<dbReference type="GO" id="GO:0015078">
    <property type="term" value="F:proton transmembrane transporter activity"/>
    <property type="evidence" value="ECO:0007669"/>
    <property type="project" value="InterPro"/>
</dbReference>
<evidence type="ECO:0000256" key="10">
    <source>
        <dbReference type="ARBA" id="ARBA00023128"/>
    </source>
</evidence>
<dbReference type="InterPro" id="IPR001421">
    <property type="entry name" value="ATP8_metazoa"/>
</dbReference>
<evidence type="ECO:0000256" key="4">
    <source>
        <dbReference type="ARBA" id="ARBA00022448"/>
    </source>
</evidence>
<evidence type="ECO:0000256" key="5">
    <source>
        <dbReference type="ARBA" id="ARBA00022547"/>
    </source>
</evidence>
<dbReference type="GO" id="GO:0031966">
    <property type="term" value="C:mitochondrial membrane"/>
    <property type="evidence" value="ECO:0007669"/>
    <property type="project" value="UniProtKB-SubCell"/>
</dbReference>
<comment type="subcellular location">
    <subcellularLocation>
        <location evidence="1 12">Mitochondrion membrane</location>
        <topology evidence="1 12">Single-pass membrane protein</topology>
    </subcellularLocation>
</comment>
<dbReference type="GO" id="GO:0015986">
    <property type="term" value="P:proton motive force-driven ATP synthesis"/>
    <property type="evidence" value="ECO:0007669"/>
    <property type="project" value="InterPro"/>
</dbReference>
<evidence type="ECO:0000256" key="1">
    <source>
        <dbReference type="ARBA" id="ARBA00004304"/>
    </source>
</evidence>
<keyword evidence="10 12" id="KW-0496">Mitochondrion</keyword>
<dbReference type="EMBL" id="KY352242">
    <property type="protein sequence ID" value="ASS30719.1"/>
    <property type="molecule type" value="Genomic_DNA"/>
</dbReference>
<dbReference type="Pfam" id="PF00895">
    <property type="entry name" value="ATP-synt_8"/>
    <property type="match status" value="1"/>
</dbReference>
<geneLocation type="mitochondrion" evidence="14"/>
<evidence type="ECO:0000256" key="7">
    <source>
        <dbReference type="ARBA" id="ARBA00022781"/>
    </source>
</evidence>
<evidence type="ECO:0000256" key="6">
    <source>
        <dbReference type="ARBA" id="ARBA00022692"/>
    </source>
</evidence>
<evidence type="ECO:0000256" key="3">
    <source>
        <dbReference type="ARBA" id="ARBA00011291"/>
    </source>
</evidence>
<keyword evidence="8 13" id="KW-1133">Transmembrane helix</keyword>
<evidence type="ECO:0000256" key="8">
    <source>
        <dbReference type="ARBA" id="ARBA00022989"/>
    </source>
</evidence>
<comment type="similarity">
    <text evidence="2 12">Belongs to the ATPase protein 8 family.</text>
</comment>
<dbReference type="AlphaFoldDB" id="A0A3S6J3P7"/>
<name>A0A3S6J3P7_9EUCA</name>
<gene>
    <name evidence="14" type="primary">atp8</name>
</gene>
<keyword evidence="6 12" id="KW-0812">Transmembrane</keyword>
<keyword evidence="11 13" id="KW-0472">Membrane</keyword>
<evidence type="ECO:0000256" key="9">
    <source>
        <dbReference type="ARBA" id="ARBA00023065"/>
    </source>
</evidence>
<sequence length="52" mass="6540">MPQMAPLLWLNLMFMFLISFTLFFMFNYFVFTGTKIKPYYKIHILNHKTWKW</sequence>
<keyword evidence="5 12" id="KW-0138">CF(0)</keyword>